<proteinExistence type="predicted"/>
<keyword evidence="1" id="KW-1133">Transmembrane helix</keyword>
<keyword evidence="1" id="KW-0812">Transmembrane</keyword>
<evidence type="ECO:0000313" key="3">
    <source>
        <dbReference type="Proteomes" id="UP001148018"/>
    </source>
</evidence>
<dbReference type="EMBL" id="JANIIK010000035">
    <property type="protein sequence ID" value="KAJ3613320.1"/>
    <property type="molecule type" value="Genomic_DNA"/>
</dbReference>
<keyword evidence="1" id="KW-0472">Membrane</keyword>
<dbReference type="AlphaFoldDB" id="A0A9Q0ETT2"/>
<protein>
    <submittedName>
        <fullName evidence="2">Uncharacterized protein</fullName>
    </submittedName>
</protein>
<dbReference type="Proteomes" id="UP001148018">
    <property type="component" value="Unassembled WGS sequence"/>
</dbReference>
<name>A0A9Q0ETT2_9TELE</name>
<accession>A0A9Q0ETT2</accession>
<reference evidence="2" key="1">
    <citation type="submission" date="2022-07" db="EMBL/GenBank/DDBJ databases">
        <title>Chromosome-level genome of Muraenolepis orangiensis.</title>
        <authorList>
            <person name="Kim J."/>
        </authorList>
    </citation>
    <scope>NUCLEOTIDE SEQUENCE</scope>
    <source>
        <strain evidence="2">KU_S4_2022</strain>
        <tissue evidence="2">Muscle</tissue>
    </source>
</reference>
<feature type="transmembrane region" description="Helical" evidence="1">
    <location>
        <begin position="12"/>
        <end position="32"/>
    </location>
</feature>
<gene>
    <name evidence="2" type="ORF">NHX12_019570</name>
</gene>
<sequence>MAVWMTFHSLWLMVLLAVLIQTVTVVISWVYLNNVLNTMRQSISHSSMSCVMDVDLRSAPPGLQDSDDTAEKSDPCWQLRQQLHHRIDKTMTERLQKDMFTLKKSKSRM</sequence>
<evidence type="ECO:0000256" key="1">
    <source>
        <dbReference type="SAM" id="Phobius"/>
    </source>
</evidence>
<dbReference type="OrthoDB" id="9446605at2759"/>
<comment type="caution">
    <text evidence="2">The sequence shown here is derived from an EMBL/GenBank/DDBJ whole genome shotgun (WGS) entry which is preliminary data.</text>
</comment>
<evidence type="ECO:0000313" key="2">
    <source>
        <dbReference type="EMBL" id="KAJ3613320.1"/>
    </source>
</evidence>
<organism evidence="2 3">
    <name type="scientific">Muraenolepis orangiensis</name>
    <name type="common">Patagonian moray cod</name>
    <dbReference type="NCBI Taxonomy" id="630683"/>
    <lineage>
        <taxon>Eukaryota</taxon>
        <taxon>Metazoa</taxon>
        <taxon>Chordata</taxon>
        <taxon>Craniata</taxon>
        <taxon>Vertebrata</taxon>
        <taxon>Euteleostomi</taxon>
        <taxon>Actinopterygii</taxon>
        <taxon>Neopterygii</taxon>
        <taxon>Teleostei</taxon>
        <taxon>Neoteleostei</taxon>
        <taxon>Acanthomorphata</taxon>
        <taxon>Zeiogadaria</taxon>
        <taxon>Gadariae</taxon>
        <taxon>Gadiformes</taxon>
        <taxon>Muraenolepidoidei</taxon>
        <taxon>Muraenolepididae</taxon>
        <taxon>Muraenolepis</taxon>
    </lineage>
</organism>
<keyword evidence="3" id="KW-1185">Reference proteome</keyword>